<organism evidence="2 3">
    <name type="scientific">Apiospora aurea</name>
    <dbReference type="NCBI Taxonomy" id="335848"/>
    <lineage>
        <taxon>Eukaryota</taxon>
        <taxon>Fungi</taxon>
        <taxon>Dikarya</taxon>
        <taxon>Ascomycota</taxon>
        <taxon>Pezizomycotina</taxon>
        <taxon>Sordariomycetes</taxon>
        <taxon>Xylariomycetidae</taxon>
        <taxon>Amphisphaeriales</taxon>
        <taxon>Apiosporaceae</taxon>
        <taxon>Apiospora</taxon>
    </lineage>
</organism>
<name>A0ABR1QGZ8_9PEZI</name>
<reference evidence="2 3" key="1">
    <citation type="submission" date="2023-01" db="EMBL/GenBank/DDBJ databases">
        <title>Analysis of 21 Apiospora genomes using comparative genomics revels a genus with tremendous synthesis potential of carbohydrate active enzymes and secondary metabolites.</title>
        <authorList>
            <person name="Sorensen T."/>
        </authorList>
    </citation>
    <scope>NUCLEOTIDE SEQUENCE [LARGE SCALE GENOMIC DNA]</scope>
    <source>
        <strain evidence="2 3">CBS 24483</strain>
    </source>
</reference>
<keyword evidence="3" id="KW-1185">Reference proteome</keyword>
<dbReference type="GeneID" id="92074523"/>
<feature type="region of interest" description="Disordered" evidence="1">
    <location>
        <begin position="1"/>
        <end position="23"/>
    </location>
</feature>
<dbReference type="Proteomes" id="UP001391051">
    <property type="component" value="Unassembled WGS sequence"/>
</dbReference>
<comment type="caution">
    <text evidence="2">The sequence shown here is derived from an EMBL/GenBank/DDBJ whole genome shotgun (WGS) entry which is preliminary data.</text>
</comment>
<evidence type="ECO:0000313" key="2">
    <source>
        <dbReference type="EMBL" id="KAK7956017.1"/>
    </source>
</evidence>
<protein>
    <submittedName>
        <fullName evidence="2">Uncharacterized protein</fullName>
    </submittedName>
</protein>
<evidence type="ECO:0000313" key="3">
    <source>
        <dbReference type="Proteomes" id="UP001391051"/>
    </source>
</evidence>
<dbReference type="EMBL" id="JAQQWE010000004">
    <property type="protein sequence ID" value="KAK7956017.1"/>
    <property type="molecule type" value="Genomic_DNA"/>
</dbReference>
<gene>
    <name evidence="2" type="ORF">PG986_005239</name>
</gene>
<evidence type="ECO:0000256" key="1">
    <source>
        <dbReference type="SAM" id="MobiDB-lite"/>
    </source>
</evidence>
<dbReference type="RefSeq" id="XP_066701323.1">
    <property type="nucleotide sequence ID" value="XM_066841461.1"/>
</dbReference>
<sequence length="231" mass="25220">MSRVVFHNTSKGPTASIAPTAPKGLYTDGLPWNKGDKVPTGIVVSDSMKRRLAKYNRKKMPTSGTPKNPKAIWACHAGIVPGDPLEDPRVIELNEDPIVVAERARANERVSLAVAKDLGFANAVILGNTHDKKSDYDPVTHIPTGEIVDDLNHITLALGNDLDNLLIIGHVYTDVDPNFIPKGLLPYRIVNGNPRCVVDLNVAEYLEDKLKRERETKTAANKSTRTGMGRG</sequence>
<proteinExistence type="predicted"/>
<accession>A0ABR1QGZ8</accession>